<evidence type="ECO:0000256" key="5">
    <source>
        <dbReference type="ARBA" id="ARBA00023329"/>
    </source>
</evidence>
<protein>
    <recommendedName>
        <fullName evidence="6">Clathrin light chain</fullName>
    </recommendedName>
</protein>
<comment type="caution">
    <text evidence="8">The sequence shown here is derived from an EMBL/GenBank/DDBJ whole genome shotgun (WGS) entry which is preliminary data.</text>
</comment>
<feature type="region of interest" description="Disordered" evidence="7">
    <location>
        <begin position="1"/>
        <end position="20"/>
    </location>
</feature>
<comment type="function">
    <text evidence="6">Clathrin is the major protein of the polyhedral coat of coated pits and vesicles.</text>
</comment>
<evidence type="ECO:0000256" key="3">
    <source>
        <dbReference type="ARBA" id="ARBA00023136"/>
    </source>
</evidence>
<dbReference type="Pfam" id="PF01086">
    <property type="entry name" value="Clathrin_lg_ch"/>
    <property type="match status" value="1"/>
</dbReference>
<evidence type="ECO:0000256" key="1">
    <source>
        <dbReference type="ARBA" id="ARBA00004180"/>
    </source>
</evidence>
<evidence type="ECO:0000256" key="2">
    <source>
        <dbReference type="ARBA" id="ARBA00005263"/>
    </source>
</evidence>
<feature type="non-terminal residue" evidence="8">
    <location>
        <position position="73"/>
    </location>
</feature>
<keyword evidence="5 6" id="KW-0968">Cytoplasmic vesicle</keyword>
<name>A0A8H2W8Q5_9AGAM</name>
<reference evidence="8" key="1">
    <citation type="submission" date="2021-01" db="EMBL/GenBank/DDBJ databases">
        <authorList>
            <person name="Kaushik A."/>
        </authorList>
    </citation>
    <scope>NUCLEOTIDE SEQUENCE</scope>
    <source>
        <strain evidence="8">AG2-2IIIB</strain>
    </source>
</reference>
<organism evidence="8 9">
    <name type="scientific">Rhizoctonia solani</name>
    <dbReference type="NCBI Taxonomy" id="456999"/>
    <lineage>
        <taxon>Eukaryota</taxon>
        <taxon>Fungi</taxon>
        <taxon>Dikarya</taxon>
        <taxon>Basidiomycota</taxon>
        <taxon>Agaricomycotina</taxon>
        <taxon>Agaricomycetes</taxon>
        <taxon>Cantharellales</taxon>
        <taxon>Ceratobasidiaceae</taxon>
        <taxon>Rhizoctonia</taxon>
    </lineage>
</organism>
<dbReference type="GO" id="GO:0005198">
    <property type="term" value="F:structural molecule activity"/>
    <property type="evidence" value="ECO:0007669"/>
    <property type="project" value="InterPro"/>
</dbReference>
<accession>A0A8H2W8Q5</accession>
<dbReference type="GO" id="GO:0030132">
    <property type="term" value="C:clathrin coat of coated pit"/>
    <property type="evidence" value="ECO:0007669"/>
    <property type="project" value="InterPro"/>
</dbReference>
<dbReference type="GO" id="GO:0030130">
    <property type="term" value="C:clathrin coat of trans-Golgi network vesicle"/>
    <property type="evidence" value="ECO:0007669"/>
    <property type="project" value="InterPro"/>
</dbReference>
<dbReference type="InterPro" id="IPR000996">
    <property type="entry name" value="Clathrin_L-chain"/>
</dbReference>
<dbReference type="GO" id="GO:0006886">
    <property type="term" value="P:intracellular protein transport"/>
    <property type="evidence" value="ECO:0007669"/>
    <property type="project" value="InterPro"/>
</dbReference>
<comment type="similarity">
    <text evidence="2 6">Belongs to the clathrin light chain family.</text>
</comment>
<keyword evidence="4 6" id="KW-0168">Coated pit</keyword>
<proteinExistence type="inferred from homology"/>
<keyword evidence="3 6" id="KW-0472">Membrane</keyword>
<dbReference type="AlphaFoldDB" id="A0A8H2W8Q5"/>
<comment type="subcellular location">
    <subcellularLocation>
        <location evidence="1 6">Cytoplasmic vesicle membrane</location>
        <topology evidence="1 6">Peripheral membrane protein</topology>
        <orientation evidence="1 6">Cytoplasmic side</orientation>
    </subcellularLocation>
    <subcellularLocation>
        <location evidence="6">Membrane</location>
        <location evidence="6">Coated pit</location>
        <topology evidence="6">Peripheral membrane protein</topology>
        <orientation evidence="6">Cytoplasmic side</orientation>
    </subcellularLocation>
    <text evidence="6">Cytoplasmic face of coated pits and vesicles.</text>
</comment>
<dbReference type="Proteomes" id="UP000663843">
    <property type="component" value="Unassembled WGS sequence"/>
</dbReference>
<dbReference type="GO" id="GO:0016192">
    <property type="term" value="P:vesicle-mediated transport"/>
    <property type="evidence" value="ECO:0007669"/>
    <property type="project" value="InterPro"/>
</dbReference>
<gene>
    <name evidence="8" type="ORF">RDB_LOCUS1069</name>
</gene>
<evidence type="ECO:0000313" key="8">
    <source>
        <dbReference type="EMBL" id="CAE6338154.1"/>
    </source>
</evidence>
<evidence type="ECO:0000256" key="4">
    <source>
        <dbReference type="ARBA" id="ARBA00023176"/>
    </source>
</evidence>
<evidence type="ECO:0000256" key="6">
    <source>
        <dbReference type="RuleBase" id="RU363137"/>
    </source>
</evidence>
<dbReference type="EMBL" id="CAJMWT010000108">
    <property type="protein sequence ID" value="CAE6338154.1"/>
    <property type="molecule type" value="Genomic_DNA"/>
</dbReference>
<feature type="compositionally biased region" description="Basic and acidic residues" evidence="7">
    <location>
        <begin position="9"/>
        <end position="20"/>
    </location>
</feature>
<evidence type="ECO:0000313" key="9">
    <source>
        <dbReference type="Proteomes" id="UP000663843"/>
    </source>
</evidence>
<evidence type="ECO:0000256" key="7">
    <source>
        <dbReference type="SAM" id="MobiDB-lite"/>
    </source>
</evidence>
<sequence length="73" mass="8887">MHQTRKLHNHSEEPEPEVVRQWREHQAEKIAQRDGESEKKRGETIARAKREIDKFYEEYNAKKERAIRENKCV</sequence>